<sequence length="112" mass="12632">MVTSLPPSNGYNAILVIVDCFSKAIIPITCNAELSSEGWAKILCDEVYAKYRMPVMVISDCGPQFVSKFLKDLYSMLQIKGNTSMVFHPQTDGQTEHANQKVKKYLRIFINH</sequence>
<dbReference type="InterPro" id="IPR050951">
    <property type="entry name" value="Retrovirus_Pol_polyprotein"/>
</dbReference>
<name>A0A284RKL3_ARMOS</name>
<dbReference type="PROSITE" id="PS50994">
    <property type="entry name" value="INTEGRASE"/>
    <property type="match status" value="1"/>
</dbReference>
<dbReference type="InterPro" id="IPR012337">
    <property type="entry name" value="RNaseH-like_sf"/>
</dbReference>
<dbReference type="GO" id="GO:0005634">
    <property type="term" value="C:nucleus"/>
    <property type="evidence" value="ECO:0007669"/>
    <property type="project" value="UniProtKB-ARBA"/>
</dbReference>
<evidence type="ECO:0000313" key="3">
    <source>
        <dbReference type="EMBL" id="SJL09292.1"/>
    </source>
</evidence>
<dbReference type="GO" id="GO:0003723">
    <property type="term" value="F:RNA binding"/>
    <property type="evidence" value="ECO:0007669"/>
    <property type="project" value="UniProtKB-KW"/>
</dbReference>
<dbReference type="GO" id="GO:0015074">
    <property type="term" value="P:DNA integration"/>
    <property type="evidence" value="ECO:0007669"/>
    <property type="project" value="InterPro"/>
</dbReference>
<dbReference type="InterPro" id="IPR001584">
    <property type="entry name" value="Integrase_cat-core"/>
</dbReference>
<dbReference type="Gene3D" id="3.30.420.10">
    <property type="entry name" value="Ribonuclease H-like superfamily/Ribonuclease H"/>
    <property type="match status" value="1"/>
</dbReference>
<proteinExistence type="predicted"/>
<protein>
    <recommendedName>
        <fullName evidence="2">Integrase catalytic domain-containing protein</fullName>
    </recommendedName>
</protein>
<dbReference type="EMBL" id="FUEG01000010">
    <property type="protein sequence ID" value="SJL09292.1"/>
    <property type="molecule type" value="Genomic_DNA"/>
</dbReference>
<keyword evidence="1" id="KW-0694">RNA-binding</keyword>
<dbReference type="SUPFAM" id="SSF53098">
    <property type="entry name" value="Ribonuclease H-like"/>
    <property type="match status" value="1"/>
</dbReference>
<dbReference type="OrthoDB" id="3256826at2759"/>
<gene>
    <name evidence="3" type="ORF">ARMOST_12669</name>
</gene>
<dbReference type="Proteomes" id="UP000219338">
    <property type="component" value="Unassembled WGS sequence"/>
</dbReference>
<evidence type="ECO:0000259" key="2">
    <source>
        <dbReference type="PROSITE" id="PS50994"/>
    </source>
</evidence>
<feature type="domain" description="Integrase catalytic" evidence="2">
    <location>
        <begin position="1"/>
        <end position="112"/>
    </location>
</feature>
<dbReference type="AlphaFoldDB" id="A0A284RKL3"/>
<dbReference type="PANTHER" id="PTHR37984">
    <property type="entry name" value="PROTEIN CBG26694"/>
    <property type="match status" value="1"/>
</dbReference>
<keyword evidence="4" id="KW-1185">Reference proteome</keyword>
<evidence type="ECO:0000313" key="4">
    <source>
        <dbReference type="Proteomes" id="UP000219338"/>
    </source>
</evidence>
<organism evidence="3 4">
    <name type="scientific">Armillaria ostoyae</name>
    <name type="common">Armillaria root rot fungus</name>
    <dbReference type="NCBI Taxonomy" id="47428"/>
    <lineage>
        <taxon>Eukaryota</taxon>
        <taxon>Fungi</taxon>
        <taxon>Dikarya</taxon>
        <taxon>Basidiomycota</taxon>
        <taxon>Agaricomycotina</taxon>
        <taxon>Agaricomycetes</taxon>
        <taxon>Agaricomycetidae</taxon>
        <taxon>Agaricales</taxon>
        <taxon>Marasmiineae</taxon>
        <taxon>Physalacriaceae</taxon>
        <taxon>Armillaria</taxon>
    </lineage>
</organism>
<dbReference type="STRING" id="47428.A0A284RKL3"/>
<accession>A0A284RKL3</accession>
<dbReference type="PANTHER" id="PTHR37984:SF15">
    <property type="entry name" value="INTEGRASE CATALYTIC DOMAIN-CONTAINING PROTEIN"/>
    <property type="match status" value="1"/>
</dbReference>
<evidence type="ECO:0000256" key="1">
    <source>
        <dbReference type="ARBA" id="ARBA00022884"/>
    </source>
</evidence>
<dbReference type="InterPro" id="IPR036397">
    <property type="entry name" value="RNaseH_sf"/>
</dbReference>
<reference evidence="4" key="1">
    <citation type="journal article" date="2017" name="Nat. Ecol. Evol.">
        <title>Genome expansion and lineage-specific genetic innovations in the forest pathogenic fungi Armillaria.</title>
        <authorList>
            <person name="Sipos G."/>
            <person name="Prasanna A.N."/>
            <person name="Walter M.C."/>
            <person name="O'Connor E."/>
            <person name="Balint B."/>
            <person name="Krizsan K."/>
            <person name="Kiss B."/>
            <person name="Hess J."/>
            <person name="Varga T."/>
            <person name="Slot J."/>
            <person name="Riley R."/>
            <person name="Boka B."/>
            <person name="Rigling D."/>
            <person name="Barry K."/>
            <person name="Lee J."/>
            <person name="Mihaltcheva S."/>
            <person name="LaButti K."/>
            <person name="Lipzen A."/>
            <person name="Waldron R."/>
            <person name="Moloney N.M."/>
            <person name="Sperisen C."/>
            <person name="Kredics L."/>
            <person name="Vagvoelgyi C."/>
            <person name="Patrignani A."/>
            <person name="Fitzpatrick D."/>
            <person name="Nagy I."/>
            <person name="Doyle S."/>
            <person name="Anderson J.B."/>
            <person name="Grigoriev I.V."/>
            <person name="Gueldener U."/>
            <person name="Muensterkoetter M."/>
            <person name="Nagy L.G."/>
        </authorList>
    </citation>
    <scope>NUCLEOTIDE SEQUENCE [LARGE SCALE GENOMIC DNA]</scope>
    <source>
        <strain evidence="4">C18/9</strain>
    </source>
</reference>